<evidence type="ECO:0000256" key="1">
    <source>
        <dbReference type="ARBA" id="ARBA00007637"/>
    </source>
</evidence>
<dbReference type="AlphaFoldDB" id="A0A4R6M7L8"/>
<evidence type="ECO:0000313" key="6">
    <source>
        <dbReference type="Proteomes" id="UP000294656"/>
    </source>
</evidence>
<dbReference type="Pfam" id="PF01370">
    <property type="entry name" value="Epimerase"/>
    <property type="match status" value="1"/>
</dbReference>
<dbReference type="RefSeq" id="WP_133503954.1">
    <property type="nucleotide sequence ID" value="NZ_SNXC01000012.1"/>
</dbReference>
<dbReference type="GO" id="GO:0016491">
    <property type="term" value="F:oxidoreductase activity"/>
    <property type="evidence" value="ECO:0007669"/>
    <property type="project" value="UniProtKB-KW"/>
</dbReference>
<dbReference type="Gene3D" id="3.40.50.720">
    <property type="entry name" value="NAD(P)-binding Rossmann-like Domain"/>
    <property type="match status" value="1"/>
</dbReference>
<dbReference type="OrthoDB" id="8770295at2"/>
<keyword evidence="3" id="KW-0520">NAD</keyword>
<feature type="domain" description="NAD-dependent epimerase/dehydratase" evidence="4">
    <location>
        <begin position="4"/>
        <end position="165"/>
    </location>
</feature>
<dbReference type="Proteomes" id="UP000294656">
    <property type="component" value="Unassembled WGS sequence"/>
</dbReference>
<evidence type="ECO:0000313" key="5">
    <source>
        <dbReference type="EMBL" id="TDO97373.1"/>
    </source>
</evidence>
<keyword evidence="2" id="KW-0560">Oxidoreductase</keyword>
<dbReference type="EMBL" id="SNXC01000012">
    <property type="protein sequence ID" value="TDO97373.1"/>
    <property type="molecule type" value="Genomic_DNA"/>
</dbReference>
<proteinExistence type="inferred from homology"/>
<dbReference type="SUPFAM" id="SSF51735">
    <property type="entry name" value="NAD(P)-binding Rossmann-fold domains"/>
    <property type="match status" value="1"/>
</dbReference>
<accession>A0A4R6M7L8</accession>
<gene>
    <name evidence="5" type="ORF">DFP79_2190</name>
</gene>
<evidence type="ECO:0000256" key="2">
    <source>
        <dbReference type="ARBA" id="ARBA00023002"/>
    </source>
</evidence>
<organism evidence="5 6">
    <name type="scientific">Marinomonas balearica</name>
    <dbReference type="NCBI Taxonomy" id="491947"/>
    <lineage>
        <taxon>Bacteria</taxon>
        <taxon>Pseudomonadati</taxon>
        <taxon>Pseudomonadota</taxon>
        <taxon>Gammaproteobacteria</taxon>
        <taxon>Oceanospirillales</taxon>
        <taxon>Oceanospirillaceae</taxon>
        <taxon>Marinomonas</taxon>
    </lineage>
</organism>
<dbReference type="InterPro" id="IPR001509">
    <property type="entry name" value="Epimerase_deHydtase"/>
</dbReference>
<comment type="caution">
    <text evidence="5">The sequence shown here is derived from an EMBL/GenBank/DDBJ whole genome shotgun (WGS) entry which is preliminary data.</text>
</comment>
<evidence type="ECO:0000259" key="4">
    <source>
        <dbReference type="Pfam" id="PF01370"/>
    </source>
</evidence>
<name>A0A4R6M7L8_9GAMM</name>
<dbReference type="PANTHER" id="PTHR43103">
    <property type="entry name" value="NUCLEOSIDE-DIPHOSPHATE-SUGAR EPIMERASE"/>
    <property type="match status" value="1"/>
</dbReference>
<protein>
    <submittedName>
        <fullName evidence="5">Uronate dehydrogenase</fullName>
    </submittedName>
</protein>
<keyword evidence="6" id="KW-1185">Reference proteome</keyword>
<evidence type="ECO:0000256" key="3">
    <source>
        <dbReference type="ARBA" id="ARBA00023027"/>
    </source>
</evidence>
<sequence length="269" mass="30013">MKRILLTGAAGNLGKALRKQLAGWVDELRLSDIVPIEDLQEGESFAHCDLSDLASVIELAKDCDGIIHAGGQSIEGTWDNILDRNIKGTYNVYEAARQQGVKRVFFTSSNHLVGFHDRETLLDEDSQMRPDSLYGVSKGFGEVLARYYYDKFGIESTLARIGSCFPEIANRRMLSTWLSERDLADLIKATFDADRLGCTMVYAVSNNKAKWCDNKHASFIGWQPQDSSEPFANQPHLIEEGKTNDPNDPAIRYQGGAFVTAGHFDDKQK</sequence>
<reference evidence="5 6" key="1">
    <citation type="submission" date="2019-03" db="EMBL/GenBank/DDBJ databases">
        <title>Genomic Encyclopedia of Type Strains, Phase III (KMG-III): the genomes of soil and plant-associated and newly described type strains.</title>
        <authorList>
            <person name="Whitman W."/>
        </authorList>
    </citation>
    <scope>NUCLEOTIDE SEQUENCE [LARGE SCALE GENOMIC DNA]</scope>
    <source>
        <strain evidence="5 6">CECT 7378</strain>
    </source>
</reference>
<comment type="similarity">
    <text evidence="1">Belongs to the NAD(P)-dependent epimerase/dehydratase family.</text>
</comment>
<dbReference type="InterPro" id="IPR036291">
    <property type="entry name" value="NAD(P)-bd_dom_sf"/>
</dbReference>
<dbReference type="PANTHER" id="PTHR43103:SF5">
    <property type="entry name" value="4-EPIMERASE, PUTATIVE (AFU_ORTHOLOGUE AFUA_7G00360)-RELATED"/>
    <property type="match status" value="1"/>
</dbReference>